<protein>
    <submittedName>
        <fullName evidence="7">Pentatricopeptide repeat-containing protein At5g02830, chloroplastic isoform X1</fullName>
    </submittedName>
</protein>
<dbReference type="InterPro" id="IPR011990">
    <property type="entry name" value="TPR-like_helical_dom_sf"/>
</dbReference>
<dbReference type="RefSeq" id="XP_022963393.1">
    <property type="nucleotide sequence ID" value="XM_023107625.1"/>
</dbReference>
<keyword evidence="2" id="KW-0677">Repeat</keyword>
<feature type="region of interest" description="Disordered" evidence="4">
    <location>
        <begin position="1"/>
        <end position="39"/>
    </location>
</feature>
<dbReference type="GeneID" id="111463609"/>
<dbReference type="Pfam" id="PF17177">
    <property type="entry name" value="PPR_long"/>
    <property type="match status" value="1"/>
</dbReference>
<dbReference type="Pfam" id="PF13041">
    <property type="entry name" value="PPR_2"/>
    <property type="match status" value="2"/>
</dbReference>
<evidence type="ECO:0000256" key="1">
    <source>
        <dbReference type="ARBA" id="ARBA00007626"/>
    </source>
</evidence>
<dbReference type="PANTHER" id="PTHR47447:SF28">
    <property type="entry name" value="PENTACOTRIPEPTIDE-REPEAT REGION OF PRORP DOMAIN-CONTAINING PROTEIN"/>
    <property type="match status" value="1"/>
</dbReference>
<dbReference type="InterPro" id="IPR002885">
    <property type="entry name" value="PPR_rpt"/>
</dbReference>
<organism evidence="6 7">
    <name type="scientific">Cucurbita moschata</name>
    <name type="common">Winter crookneck squash</name>
    <name type="synonym">Cucurbita pepo var. moschata</name>
    <dbReference type="NCBI Taxonomy" id="3662"/>
    <lineage>
        <taxon>Eukaryota</taxon>
        <taxon>Viridiplantae</taxon>
        <taxon>Streptophyta</taxon>
        <taxon>Embryophyta</taxon>
        <taxon>Tracheophyta</taxon>
        <taxon>Spermatophyta</taxon>
        <taxon>Magnoliopsida</taxon>
        <taxon>eudicotyledons</taxon>
        <taxon>Gunneridae</taxon>
        <taxon>Pentapetalae</taxon>
        <taxon>rosids</taxon>
        <taxon>fabids</taxon>
        <taxon>Cucurbitales</taxon>
        <taxon>Cucurbitaceae</taxon>
        <taxon>Cucurbiteae</taxon>
        <taxon>Cucurbita</taxon>
    </lineage>
</organism>
<dbReference type="Pfam" id="PF13812">
    <property type="entry name" value="PPR_3"/>
    <property type="match status" value="1"/>
</dbReference>
<feature type="repeat" description="PPR" evidence="3">
    <location>
        <begin position="334"/>
        <end position="364"/>
    </location>
</feature>
<evidence type="ECO:0000256" key="2">
    <source>
        <dbReference type="ARBA" id="ARBA00022737"/>
    </source>
</evidence>
<proteinExistence type="inferred from homology"/>
<feature type="repeat" description="PPR" evidence="3">
    <location>
        <begin position="591"/>
        <end position="625"/>
    </location>
</feature>
<evidence type="ECO:0000313" key="6">
    <source>
        <dbReference type="Proteomes" id="UP000504609"/>
    </source>
</evidence>
<keyword evidence="6" id="KW-1185">Reference proteome</keyword>
<dbReference type="AlphaFoldDB" id="A0A6J1HHN3"/>
<gene>
    <name evidence="7" type="primary">LOC111463609</name>
</gene>
<dbReference type="PROSITE" id="PS51375">
    <property type="entry name" value="PPR"/>
    <property type="match status" value="5"/>
</dbReference>
<accession>A0A6J1HHN3</accession>
<reference evidence="7" key="1">
    <citation type="submission" date="2025-08" db="UniProtKB">
        <authorList>
            <consortium name="RefSeq"/>
        </authorList>
    </citation>
    <scope>IDENTIFICATION</scope>
    <source>
        <tissue evidence="7">Young leaves</tissue>
    </source>
</reference>
<dbReference type="Proteomes" id="UP000504609">
    <property type="component" value="Unplaced"/>
</dbReference>
<dbReference type="SMR" id="A0A6J1HHN3"/>
<feature type="compositionally biased region" description="Low complexity" evidence="4">
    <location>
        <begin position="1"/>
        <end position="21"/>
    </location>
</feature>
<evidence type="ECO:0000256" key="4">
    <source>
        <dbReference type="SAM" id="MobiDB-lite"/>
    </source>
</evidence>
<dbReference type="NCBIfam" id="TIGR00756">
    <property type="entry name" value="PPR"/>
    <property type="match status" value="5"/>
</dbReference>
<feature type="repeat" description="PPR" evidence="3">
    <location>
        <begin position="556"/>
        <end position="590"/>
    </location>
</feature>
<comment type="similarity">
    <text evidence="1">Belongs to the PPR family. P subfamily.</text>
</comment>
<dbReference type="Gene3D" id="1.25.40.10">
    <property type="entry name" value="Tetratricopeptide repeat domain"/>
    <property type="match status" value="4"/>
</dbReference>
<dbReference type="PANTHER" id="PTHR47447">
    <property type="entry name" value="OS03G0856100 PROTEIN"/>
    <property type="match status" value="1"/>
</dbReference>
<dbReference type="InterPro" id="IPR033443">
    <property type="entry name" value="PROP1-like_PPR_dom"/>
</dbReference>
<feature type="domain" description="PROP1-like PPR" evidence="5">
    <location>
        <begin position="237"/>
        <end position="358"/>
    </location>
</feature>
<feature type="repeat" description="PPR" evidence="3">
    <location>
        <begin position="408"/>
        <end position="442"/>
    </location>
</feature>
<dbReference type="KEGG" id="cmos:111463609"/>
<dbReference type="Pfam" id="PF01535">
    <property type="entry name" value="PPR"/>
    <property type="match status" value="1"/>
</dbReference>
<evidence type="ECO:0000256" key="3">
    <source>
        <dbReference type="PROSITE-ProRule" id="PRU00708"/>
    </source>
</evidence>
<evidence type="ECO:0000259" key="5">
    <source>
        <dbReference type="Pfam" id="PF17177"/>
    </source>
</evidence>
<name>A0A6J1HHN3_CUCMO</name>
<sequence length="871" mass="97224">MRGLLILGSASSSSSSSSIAGRCSRRPSHSKALNSSLSNVFPTGTHSPLSSRPSTIHSRSPLLSSVQWDIAGASSGGKTSLRHYADVASKLAERGKLDDFAMVVENVVVAGVEPSQFAAVLAVELVAKGISRCLREGNLWNVVQVLRKVEELGISAVGLCDESAVESLRRECRRISKSGDLEELVEFMEVLSGFGFSIKEMMKPSEVIKLCVDARNPKIAIRYASILPQADILFCTVINEFGKKRDLKSAFMAYTESKAHMNGPNMYIYRSIIDVCGLCGDYKKSRNIYHQDLLSQNVTPNVYVFNSLMNVNAHDLNYIFQLYKNMQNLGVPADMASYNILLKACCLAGRVDLAQDIYREVKHLETTGVLKLDVFTYSTIVKVFADAKLWKMALRVKEDMQSAGVSPNMVTWSSLISSCANSGLVELAIQLFEEMVSAGCEPNTQCCNILLHACVEARQFDRAFRLFRSWREKELWDDIERRNSTDDNLNADPTSQLCITNMPNAQSHVHQIKFAGNFAFKPTITTYNILMKACGTDYYHAKALMEEMKSVGLTPNHISWSILIDICGGSRDVKSAVQILTTMRMAGVDPDVVAYTTAIKVCVGCKNWRLAFSLFEEMKRFEIQPNLVTYSTLLRARSTYGSLHEVQQCLAIYQDMRKSGFKSDDHYLKELIAEWCEGVLQNNNQQQEEATAPCNRTDIGKPRCLILEKVAEHLQKSFTESLAIDLQELTKVEARIVVLAVLRMIKENYALGESVKDDIFIILGVSKVEPDLVEQNFEVRDAITKLLQYELGLEVLPAGPTTAPDEVAGSESSNMSLTKLNGIMGRNKYTTRKPAAVQRLKVTKKSLKDWLQRNRDIIEYRLSIPKNDSFC</sequence>
<evidence type="ECO:0000313" key="7">
    <source>
        <dbReference type="RefSeq" id="XP_022963393.1"/>
    </source>
</evidence>
<feature type="repeat" description="PPR" evidence="3">
    <location>
        <begin position="373"/>
        <end position="407"/>
    </location>
</feature>